<sequence length="319" mass="33640">MCKACGYTIHGAQHHFGWDNSLAPVETVAPGATILFHCLDASAGQLGPSSTVEDVKTLDFGKINPVSGPVYIDGAMPGDVLKVTIDSFAPREEEGTAWGWTANIPGFGLLADQFTEAALNIWKYDAAAPGQALWGRHGKVPLKPFCGTIGVAPAAPGEHSIVPPRRVGGNLDIRDLAAGTTLYLPVEVEGALFSVGDTHAAQGDGEVCGTAIESPIDTVLTFDVVKGESLKFPRFTTPGPVTRHLDTAGYEVTTGIGPDLMVAARDAVAGMVDLLSARHGMAAVDAYMLVSTCGDLRISEIVDMPNWVVSFYFPRSVFE</sequence>
<dbReference type="PANTHER" id="PTHR31891">
    <property type="entry name" value="FORMAMIDASE C869.04-RELATED"/>
    <property type="match status" value="1"/>
</dbReference>
<dbReference type="PANTHER" id="PTHR31891:SF1">
    <property type="entry name" value="FORMAMIDASE C869.04-RELATED"/>
    <property type="match status" value="1"/>
</dbReference>
<accession>A0A421BKU8</accession>
<protein>
    <submittedName>
        <fullName evidence="1">Acetamidase</fullName>
    </submittedName>
</protein>
<dbReference type="Proteomes" id="UP000279673">
    <property type="component" value="Unassembled WGS sequence"/>
</dbReference>
<keyword evidence="2" id="KW-1185">Reference proteome</keyword>
<name>A0A421BKU8_9RHOB</name>
<dbReference type="RefSeq" id="WP_121534442.1">
    <property type="nucleotide sequence ID" value="NZ_RCHI01000016.1"/>
</dbReference>
<organism evidence="1 2">
    <name type="scientific">Paenirhodobacter hankyongi</name>
    <dbReference type="NCBI Taxonomy" id="2294033"/>
    <lineage>
        <taxon>Bacteria</taxon>
        <taxon>Pseudomonadati</taxon>
        <taxon>Pseudomonadota</taxon>
        <taxon>Alphaproteobacteria</taxon>
        <taxon>Rhodobacterales</taxon>
        <taxon>Rhodobacter group</taxon>
        <taxon>Paenirhodobacter</taxon>
    </lineage>
</organism>
<dbReference type="InterPro" id="IPR004304">
    <property type="entry name" value="FmdA_AmdA"/>
</dbReference>
<dbReference type="Gene3D" id="3.10.28.20">
    <property type="entry name" value="Acetamidase/Formamidase-like domains"/>
    <property type="match status" value="1"/>
</dbReference>
<dbReference type="EMBL" id="RCHI01000016">
    <property type="protein sequence ID" value="RLL63572.1"/>
    <property type="molecule type" value="Genomic_DNA"/>
</dbReference>
<evidence type="ECO:0000313" key="2">
    <source>
        <dbReference type="Proteomes" id="UP000279673"/>
    </source>
</evidence>
<evidence type="ECO:0000313" key="1">
    <source>
        <dbReference type="EMBL" id="RLL63572.1"/>
    </source>
</evidence>
<reference evidence="1 2" key="1">
    <citation type="submission" date="2018-10" db="EMBL/GenBank/DDBJ databases">
        <title>Rhodobacter sp . BO-81.</title>
        <authorList>
            <person name="Im W.T."/>
        </authorList>
    </citation>
    <scope>NUCLEOTIDE SEQUENCE [LARGE SCALE GENOMIC DNA]</scope>
    <source>
        <strain evidence="1 2">BO-81</strain>
    </source>
</reference>
<comment type="caution">
    <text evidence="1">The sequence shown here is derived from an EMBL/GenBank/DDBJ whole genome shotgun (WGS) entry which is preliminary data.</text>
</comment>
<dbReference type="AlphaFoldDB" id="A0A421BKU8"/>
<dbReference type="SUPFAM" id="SSF141130">
    <property type="entry name" value="Acetamidase/Formamidase-like"/>
    <property type="match status" value="1"/>
</dbReference>
<dbReference type="Pfam" id="PF03069">
    <property type="entry name" value="FmdA_AmdA"/>
    <property type="match status" value="2"/>
</dbReference>
<gene>
    <name evidence="1" type="ORF">DYS74_14710</name>
</gene>
<dbReference type="GO" id="GO:0016811">
    <property type="term" value="F:hydrolase activity, acting on carbon-nitrogen (but not peptide) bonds, in linear amides"/>
    <property type="evidence" value="ECO:0007669"/>
    <property type="project" value="InterPro"/>
</dbReference>
<dbReference type="Gene3D" id="2.60.120.580">
    <property type="entry name" value="Acetamidase/Formamidase-like domains"/>
    <property type="match status" value="2"/>
</dbReference>
<proteinExistence type="predicted"/>